<organism evidence="3 4">
    <name type="scientific">Mytilus edulis</name>
    <name type="common">Blue mussel</name>
    <dbReference type="NCBI Taxonomy" id="6550"/>
    <lineage>
        <taxon>Eukaryota</taxon>
        <taxon>Metazoa</taxon>
        <taxon>Spiralia</taxon>
        <taxon>Lophotrochozoa</taxon>
        <taxon>Mollusca</taxon>
        <taxon>Bivalvia</taxon>
        <taxon>Autobranchia</taxon>
        <taxon>Pteriomorphia</taxon>
        <taxon>Mytilida</taxon>
        <taxon>Mytiloidea</taxon>
        <taxon>Mytilidae</taxon>
        <taxon>Mytilinae</taxon>
        <taxon>Mytilus</taxon>
    </lineage>
</organism>
<keyword evidence="4" id="KW-1185">Reference proteome</keyword>
<proteinExistence type="predicted"/>
<evidence type="ECO:0000259" key="2">
    <source>
        <dbReference type="PROSITE" id="PS00028"/>
    </source>
</evidence>
<dbReference type="Proteomes" id="UP000683360">
    <property type="component" value="Unassembled WGS sequence"/>
</dbReference>
<reference evidence="3" key="1">
    <citation type="submission" date="2021-03" db="EMBL/GenBank/DDBJ databases">
        <authorList>
            <person name="Bekaert M."/>
        </authorList>
    </citation>
    <scope>NUCLEOTIDE SEQUENCE</scope>
</reference>
<accession>A0A8S3V1T1</accession>
<name>A0A8S3V1T1_MYTED</name>
<dbReference type="InterPro" id="IPR013087">
    <property type="entry name" value="Znf_C2H2_type"/>
</dbReference>
<evidence type="ECO:0000256" key="1">
    <source>
        <dbReference type="SAM" id="MobiDB-lite"/>
    </source>
</evidence>
<comment type="caution">
    <text evidence="3">The sequence shown here is derived from an EMBL/GenBank/DDBJ whole genome shotgun (WGS) entry which is preliminary data.</text>
</comment>
<feature type="domain" description="C2H2-type" evidence="2">
    <location>
        <begin position="56"/>
        <end position="77"/>
    </location>
</feature>
<dbReference type="EMBL" id="CAJPWZ010003105">
    <property type="protein sequence ID" value="CAG2252092.1"/>
    <property type="molecule type" value="Genomic_DNA"/>
</dbReference>
<evidence type="ECO:0000313" key="3">
    <source>
        <dbReference type="EMBL" id="CAG2252092.1"/>
    </source>
</evidence>
<dbReference type="AlphaFoldDB" id="A0A8S3V1T1"/>
<dbReference type="PROSITE" id="PS00028">
    <property type="entry name" value="ZINC_FINGER_C2H2_1"/>
    <property type="match status" value="1"/>
</dbReference>
<protein>
    <recommendedName>
        <fullName evidence="2">C2H2-type domain-containing protein</fullName>
    </recommendedName>
</protein>
<sequence>MSDFLSWDQDIDLDLLLGEYTEYDPEPSDSDEECYIAKKKKSEPVPDTCIKPSYSCPVCKKTLKTISGFRGHVQKQHGQNLRATDHRTHADSKLPSTVRDALTESLFAEIFPTALQSSLSNIANDPFTINDSITDICKFVTNSALVQDILLKYFQPIFVETTSNISSSCDKEQMFRRLHISRVKPELANTFHSHCPSYSLNCTNLFLQMVHEDIVGEIFKVQTMTAVQKSTLNQEKLTENDQSILYYIAGYTIRALQKRYTRYSTKKLSVINKFTDNSSGVNFVKQYDKWYKTQDRGGLQKPSDSLFLLIRELETIIRKTVEPSYSASSLLIDPLKEAMMEGFMVKHYCDILMQGETADIVSAITERHHSFFLTIRGFAVTRIERNKLTKKAKSQPSSSLRQALKEKSLNC</sequence>
<evidence type="ECO:0000313" key="4">
    <source>
        <dbReference type="Proteomes" id="UP000683360"/>
    </source>
</evidence>
<dbReference type="OrthoDB" id="6078521at2759"/>
<feature type="region of interest" description="Disordered" evidence="1">
    <location>
        <begin position="391"/>
        <end position="411"/>
    </location>
</feature>
<gene>
    <name evidence="3" type="ORF">MEDL_63708</name>
</gene>